<dbReference type="InterPro" id="IPR050816">
    <property type="entry name" value="Flavin-dep_Halogenase_NPB"/>
</dbReference>
<dbReference type="GO" id="GO:0000166">
    <property type="term" value="F:nucleotide binding"/>
    <property type="evidence" value="ECO:0007669"/>
    <property type="project" value="UniProtKB-KW"/>
</dbReference>
<organism evidence="3 4">
    <name type="scientific">Shewanella denitrificans (strain OS217 / ATCC BAA-1090 / DSM 15013)</name>
    <dbReference type="NCBI Taxonomy" id="318161"/>
    <lineage>
        <taxon>Bacteria</taxon>
        <taxon>Pseudomonadati</taxon>
        <taxon>Pseudomonadota</taxon>
        <taxon>Gammaproteobacteria</taxon>
        <taxon>Alteromonadales</taxon>
        <taxon>Shewanellaceae</taxon>
        <taxon>Shewanella</taxon>
    </lineage>
</organism>
<protein>
    <submittedName>
        <fullName evidence="3">Tryptophan halogenase</fullName>
    </submittedName>
</protein>
<sequence>MKIKRIAIVGAGTAGWLAANHFGVELSAENDVEITVIESKDVPTIGVGEGSVPYLINALKKFGISEAELLYSCDTTFKQGIKFVNWSDNSIKNEDYYHPFDIPYPSGFDMSPYWVAHGQPRPFGDVGIQARICELGLAPKRKSSAEYEGALTYAYHFDALKFAQLLAKNAKERFKVLHEFITVVGARRSANGNITHLVTSDDTELAFDFYVDCSGFSSILIDKVLQVPFVSKADQLLTDTVLVQQLAINEADEIPPYTTATAHSAGWIWDIPLTTRRGTGFVYSSKHMSDDEAIKEYANYLGIEKEHFFPRKIPMKIGYRQKSWSKNCVALGLAQGFVEPLEATSILATDFSAELLARNFPRDFTDFDIVAPYYNKVLTHVWESVVDFIKLHYCISDRNDSQFWLDNKNEAFISEQLKERLAKFAINTPKKSDFFSQFDLFNDKNFLYVLYGMKFNTRPAKISLHEVEHCKMLLRSNDKLVSGAAKELLSHKEWLSGLRTAMDKSLIKPTEALRA</sequence>
<dbReference type="InterPro" id="IPR006905">
    <property type="entry name" value="Flavin_halogenase"/>
</dbReference>
<dbReference type="KEGG" id="sdn:Sden_2707"/>
<dbReference type="HOGENOM" id="CLU_022247_0_0_6"/>
<feature type="binding site" evidence="2">
    <location>
        <position position="333"/>
    </location>
    <ligand>
        <name>FAD</name>
        <dbReference type="ChEBI" id="CHEBI:57692"/>
    </ligand>
</feature>
<evidence type="ECO:0000313" key="4">
    <source>
        <dbReference type="Proteomes" id="UP000001982"/>
    </source>
</evidence>
<dbReference type="AlphaFoldDB" id="Q12KP0"/>
<dbReference type="Gene3D" id="3.50.50.60">
    <property type="entry name" value="FAD/NAD(P)-binding domain"/>
    <property type="match status" value="1"/>
</dbReference>
<keyword evidence="2" id="KW-0285">Flavoprotein</keyword>
<keyword evidence="2" id="KW-0547">Nucleotide-binding</keyword>
<keyword evidence="2" id="KW-0274">FAD</keyword>
<dbReference type="EMBL" id="CP000302">
    <property type="protein sequence ID" value="ABE55986.1"/>
    <property type="molecule type" value="Genomic_DNA"/>
</dbReference>
<dbReference type="InterPro" id="IPR033856">
    <property type="entry name" value="Trp_halogen"/>
</dbReference>
<dbReference type="STRING" id="318161.Sden_2707"/>
<evidence type="ECO:0000256" key="1">
    <source>
        <dbReference type="PIRSR" id="PIRSR011396-1"/>
    </source>
</evidence>
<dbReference type="Proteomes" id="UP000001982">
    <property type="component" value="Chromosome"/>
</dbReference>
<reference evidence="3 4" key="1">
    <citation type="submission" date="2006-03" db="EMBL/GenBank/DDBJ databases">
        <title>Complete sequence of Shewanella denitrificans OS217.</title>
        <authorList>
            <consortium name="US DOE Joint Genome Institute"/>
            <person name="Copeland A."/>
            <person name="Lucas S."/>
            <person name="Lapidus A."/>
            <person name="Barry K."/>
            <person name="Detter J.C."/>
            <person name="Glavina del Rio T."/>
            <person name="Hammon N."/>
            <person name="Israni S."/>
            <person name="Dalin E."/>
            <person name="Tice H."/>
            <person name="Pitluck S."/>
            <person name="Brettin T."/>
            <person name="Bruce D."/>
            <person name="Han C."/>
            <person name="Tapia R."/>
            <person name="Gilna P."/>
            <person name="Kiss H."/>
            <person name="Schmutz J."/>
            <person name="Larimer F."/>
            <person name="Land M."/>
            <person name="Hauser L."/>
            <person name="Kyrpides N."/>
            <person name="Lykidis A."/>
            <person name="Richardson P."/>
        </authorList>
    </citation>
    <scope>NUCLEOTIDE SEQUENCE [LARGE SCALE GENOMIC DNA]</scope>
    <source>
        <strain evidence="4">OS217 / ATCC BAA-1090 / DSM 15013</strain>
    </source>
</reference>
<gene>
    <name evidence="3" type="ordered locus">Sden_2707</name>
</gene>
<dbReference type="Pfam" id="PF04820">
    <property type="entry name" value="Trp_halogenase"/>
    <property type="match status" value="1"/>
</dbReference>
<evidence type="ECO:0000256" key="2">
    <source>
        <dbReference type="PIRSR" id="PIRSR011396-2"/>
    </source>
</evidence>
<dbReference type="RefSeq" id="WP_011497136.1">
    <property type="nucleotide sequence ID" value="NC_007954.1"/>
</dbReference>
<feature type="binding site" evidence="2">
    <location>
        <position position="78"/>
    </location>
    <ligand>
        <name>7-chloro-L-tryptophan</name>
        <dbReference type="ChEBI" id="CHEBI:58713"/>
    </ligand>
</feature>
<name>Q12KP0_SHEDO</name>
<evidence type="ECO:0000313" key="3">
    <source>
        <dbReference type="EMBL" id="ABE55986.1"/>
    </source>
</evidence>
<dbReference type="OrthoDB" id="7178350at2"/>
<dbReference type="PIRSF" id="PIRSF011396">
    <property type="entry name" value="Trp_halogenase"/>
    <property type="match status" value="1"/>
</dbReference>
<dbReference type="PANTHER" id="PTHR43747:SF4">
    <property type="entry name" value="FLAVIN-DEPENDENT TRYPTOPHAN HALOGENASE"/>
    <property type="match status" value="1"/>
</dbReference>
<dbReference type="eggNOG" id="COG0665">
    <property type="taxonomic scope" value="Bacteria"/>
</dbReference>
<proteinExistence type="predicted"/>
<dbReference type="SUPFAM" id="SSF51905">
    <property type="entry name" value="FAD/NAD(P)-binding domain"/>
    <property type="match status" value="1"/>
</dbReference>
<dbReference type="InterPro" id="IPR036188">
    <property type="entry name" value="FAD/NAD-bd_sf"/>
</dbReference>
<dbReference type="GO" id="GO:0004497">
    <property type="term" value="F:monooxygenase activity"/>
    <property type="evidence" value="ECO:0007669"/>
    <property type="project" value="InterPro"/>
</dbReference>
<feature type="binding site" evidence="2">
    <location>
        <position position="342"/>
    </location>
    <ligand>
        <name>L-tryptophan</name>
        <dbReference type="ChEBI" id="CHEBI:57912"/>
    </ligand>
</feature>
<feature type="binding site" evidence="2">
    <location>
        <position position="183"/>
    </location>
    <ligand>
        <name>FAD</name>
        <dbReference type="ChEBI" id="CHEBI:57692"/>
    </ligand>
</feature>
<dbReference type="PANTHER" id="PTHR43747">
    <property type="entry name" value="FAD-BINDING PROTEIN"/>
    <property type="match status" value="1"/>
</dbReference>
<keyword evidence="4" id="KW-1185">Reference proteome</keyword>
<feature type="binding site" evidence="2">
    <location>
        <position position="346"/>
    </location>
    <ligand>
        <name>L-tryptophan</name>
        <dbReference type="ChEBI" id="CHEBI:57912"/>
    </ligand>
</feature>
<accession>Q12KP0</accession>
<feature type="active site" evidence="1">
    <location>
        <position position="78"/>
    </location>
</feature>